<keyword evidence="5" id="KW-0411">Iron-sulfur</keyword>
<dbReference type="SUPFAM" id="SSF55961">
    <property type="entry name" value="Bet v1-like"/>
    <property type="match status" value="1"/>
</dbReference>
<keyword evidence="8" id="KW-1185">Reference proteome</keyword>
<evidence type="ECO:0000256" key="4">
    <source>
        <dbReference type="ARBA" id="ARBA00023004"/>
    </source>
</evidence>
<organism evidence="7 8">
    <name type="scientific">Candidatus Lokiarchaeum ossiferum</name>
    <dbReference type="NCBI Taxonomy" id="2951803"/>
    <lineage>
        <taxon>Archaea</taxon>
        <taxon>Promethearchaeati</taxon>
        <taxon>Promethearchaeota</taxon>
        <taxon>Promethearchaeia</taxon>
        <taxon>Promethearchaeales</taxon>
        <taxon>Promethearchaeaceae</taxon>
        <taxon>Candidatus Lokiarchaeum</taxon>
    </lineage>
</organism>
<dbReference type="SUPFAM" id="SSF50022">
    <property type="entry name" value="ISP domain"/>
    <property type="match status" value="1"/>
</dbReference>
<evidence type="ECO:0000256" key="3">
    <source>
        <dbReference type="ARBA" id="ARBA00023002"/>
    </source>
</evidence>
<dbReference type="CDD" id="cd03469">
    <property type="entry name" value="Rieske_RO_Alpha_N"/>
    <property type="match status" value="1"/>
</dbReference>
<sequence length="359" mass="42185">MTILFLIKETLNLNTSKSQTKHIMIPNQWYAILDSKEIRKKNKPIGVTRLGENLVLWRDTAGEVHCLYDRCCHRGAALSIGKLKENNIQCPFHGLEYDGTGKCTLIPANSSIAKIPKFFKVHAYKVQERHGFIWIWWGKSQDTYPPLPWFEDVNRDFHYYTIRDHWKAHYSRVIENQLDVMHLPFVHHNTIGRGNKTVVEGPIVEISDNYEKVWFMNRRENGKLPTKYSELKKPLYPPILHFKFPHIWQNKLSSDGRIIVAFTPIDDSNTMVYTRFIQKFVRFPIFKQIASFIGKISSIIILHQDRRVVETQTPKISQLKSEEKLIPGDLPIIHYRRRRNELKNELKNNLKDISVADKL</sequence>
<dbReference type="InterPro" id="IPR044043">
    <property type="entry name" value="VanA_C_cat"/>
</dbReference>
<dbReference type="PANTHER" id="PTHR21266">
    <property type="entry name" value="IRON-SULFUR DOMAIN CONTAINING PROTEIN"/>
    <property type="match status" value="1"/>
</dbReference>
<protein>
    <submittedName>
        <fullName evidence="7">Carnitine monooxygenase oxygenase subunit</fullName>
        <ecNumber evidence="7">1.14.13.239</ecNumber>
    </submittedName>
</protein>
<keyword evidence="7" id="KW-0503">Monooxygenase</keyword>
<keyword evidence="1" id="KW-0001">2Fe-2S</keyword>
<evidence type="ECO:0000256" key="5">
    <source>
        <dbReference type="ARBA" id="ARBA00023014"/>
    </source>
</evidence>
<dbReference type="Gene3D" id="2.102.10.10">
    <property type="entry name" value="Rieske [2Fe-2S] iron-sulphur domain"/>
    <property type="match status" value="1"/>
</dbReference>
<name>A0ABY6HPE3_9ARCH</name>
<evidence type="ECO:0000313" key="8">
    <source>
        <dbReference type="Proteomes" id="UP001208689"/>
    </source>
</evidence>
<dbReference type="EC" id="1.14.13.239" evidence="7"/>
<reference evidence="7" key="1">
    <citation type="submission" date="2022-09" db="EMBL/GenBank/DDBJ databases">
        <title>Actin cytoskeleton and complex cell architecture in an #Asgard archaeon.</title>
        <authorList>
            <person name="Ponce Toledo R.I."/>
            <person name="Schleper C."/>
            <person name="Rodrigues Oliveira T."/>
            <person name="Wollweber F."/>
            <person name="Xu J."/>
            <person name="Rittmann S."/>
            <person name="Klingl A."/>
            <person name="Pilhofer M."/>
        </authorList>
    </citation>
    <scope>NUCLEOTIDE SEQUENCE</scope>
    <source>
        <strain evidence="7">B-35</strain>
    </source>
</reference>
<dbReference type="InterPro" id="IPR017941">
    <property type="entry name" value="Rieske_2Fe-2S"/>
</dbReference>
<keyword evidence="3 7" id="KW-0560">Oxidoreductase</keyword>
<proteinExistence type="predicted"/>
<dbReference type="EMBL" id="CP104013">
    <property type="protein sequence ID" value="UYP44242.1"/>
    <property type="molecule type" value="Genomic_DNA"/>
</dbReference>
<dbReference type="InterPro" id="IPR050584">
    <property type="entry name" value="Cholesterol_7-desaturase"/>
</dbReference>
<evidence type="ECO:0000256" key="2">
    <source>
        <dbReference type="ARBA" id="ARBA00022723"/>
    </source>
</evidence>
<dbReference type="Gene3D" id="3.90.380.10">
    <property type="entry name" value="Naphthalene 1,2-dioxygenase Alpha Subunit, Chain A, domain 1"/>
    <property type="match status" value="1"/>
</dbReference>
<dbReference type="PROSITE" id="PS00570">
    <property type="entry name" value="RING_HYDROXYL_ALPHA"/>
    <property type="match status" value="1"/>
</dbReference>
<dbReference type="Pfam" id="PF00355">
    <property type="entry name" value="Rieske"/>
    <property type="match status" value="1"/>
</dbReference>
<dbReference type="Pfam" id="PF19112">
    <property type="entry name" value="VanA_C"/>
    <property type="match status" value="1"/>
</dbReference>
<gene>
    <name evidence="7" type="ORF">NEF87_000527</name>
</gene>
<dbReference type="Proteomes" id="UP001208689">
    <property type="component" value="Chromosome"/>
</dbReference>
<dbReference type="InterPro" id="IPR015881">
    <property type="entry name" value="ARHD_Rieske_2Fe_2S"/>
</dbReference>
<keyword evidence="2" id="KW-0479">Metal-binding</keyword>
<evidence type="ECO:0000256" key="1">
    <source>
        <dbReference type="ARBA" id="ARBA00022714"/>
    </source>
</evidence>
<dbReference type="PANTHER" id="PTHR21266:SF59">
    <property type="entry name" value="BLR4922 PROTEIN"/>
    <property type="match status" value="1"/>
</dbReference>
<accession>A0ABY6HPE3</accession>
<dbReference type="GO" id="GO:0004497">
    <property type="term" value="F:monooxygenase activity"/>
    <property type="evidence" value="ECO:0007669"/>
    <property type="project" value="UniProtKB-KW"/>
</dbReference>
<feature type="domain" description="Rieske" evidence="6">
    <location>
        <begin position="29"/>
        <end position="135"/>
    </location>
</feature>
<evidence type="ECO:0000313" key="7">
    <source>
        <dbReference type="EMBL" id="UYP44242.1"/>
    </source>
</evidence>
<dbReference type="PROSITE" id="PS51296">
    <property type="entry name" value="RIESKE"/>
    <property type="match status" value="1"/>
</dbReference>
<dbReference type="InterPro" id="IPR036922">
    <property type="entry name" value="Rieske_2Fe-2S_sf"/>
</dbReference>
<keyword evidence="4" id="KW-0408">Iron</keyword>
<evidence type="ECO:0000259" key="6">
    <source>
        <dbReference type="PROSITE" id="PS51296"/>
    </source>
</evidence>